<dbReference type="HAMAP" id="MF_02006">
    <property type="entry name" value="Tyr_tRNA_synth_type1"/>
    <property type="match status" value="1"/>
</dbReference>
<dbReference type="InterPro" id="IPR014729">
    <property type="entry name" value="Rossmann-like_a/b/a_fold"/>
</dbReference>
<keyword evidence="4 9" id="KW-0694">RNA-binding</keyword>
<dbReference type="GO" id="GO:0006437">
    <property type="term" value="P:tyrosyl-tRNA aminoacylation"/>
    <property type="evidence" value="ECO:0007669"/>
    <property type="project" value="UniProtKB-UniRule"/>
</dbReference>
<feature type="binding site" evidence="8">
    <location>
        <position position="182"/>
    </location>
    <ligand>
        <name>L-tyrosine</name>
        <dbReference type="ChEBI" id="CHEBI:58315"/>
    </ligand>
</feature>
<accession>A0A4S2HDD1</accession>
<dbReference type="RefSeq" id="WP_135943252.1">
    <property type="nucleotide sequence ID" value="NZ_BMEI01000001.1"/>
</dbReference>
<dbReference type="InterPro" id="IPR024088">
    <property type="entry name" value="Tyr-tRNA-ligase_bac-type"/>
</dbReference>
<dbReference type="Proteomes" id="UP000305451">
    <property type="component" value="Unassembled WGS sequence"/>
</dbReference>
<evidence type="ECO:0000313" key="12">
    <source>
        <dbReference type="Proteomes" id="UP000305451"/>
    </source>
</evidence>
<dbReference type="FunFam" id="1.10.240.10:FF:000001">
    <property type="entry name" value="Tyrosine--tRNA ligase"/>
    <property type="match status" value="1"/>
</dbReference>
<dbReference type="OrthoDB" id="9804243at2"/>
<dbReference type="InterPro" id="IPR054608">
    <property type="entry name" value="SYY-like_C"/>
</dbReference>
<dbReference type="EMBL" id="SRXV01000001">
    <property type="protein sequence ID" value="TGY94057.1"/>
    <property type="molecule type" value="Genomic_DNA"/>
</dbReference>
<dbReference type="SUPFAM" id="SSF55174">
    <property type="entry name" value="Alpha-L RNA-binding motif"/>
    <property type="match status" value="1"/>
</dbReference>
<evidence type="ECO:0000256" key="7">
    <source>
        <dbReference type="ARBA" id="ARBA00048248"/>
    </source>
</evidence>
<dbReference type="Gene3D" id="3.40.50.620">
    <property type="entry name" value="HUPs"/>
    <property type="match status" value="1"/>
</dbReference>
<evidence type="ECO:0000256" key="9">
    <source>
        <dbReference type="PROSITE-ProRule" id="PRU00182"/>
    </source>
</evidence>
<dbReference type="PRINTS" id="PR01040">
    <property type="entry name" value="TRNASYNTHTYR"/>
</dbReference>
<dbReference type="PANTHER" id="PTHR11766:SF0">
    <property type="entry name" value="TYROSINE--TRNA LIGASE, MITOCHONDRIAL"/>
    <property type="match status" value="1"/>
</dbReference>
<dbReference type="PROSITE" id="PS50889">
    <property type="entry name" value="S4"/>
    <property type="match status" value="1"/>
</dbReference>
<evidence type="ECO:0000256" key="6">
    <source>
        <dbReference type="ARBA" id="ARBA00023146"/>
    </source>
</evidence>
<dbReference type="InterPro" id="IPR001412">
    <property type="entry name" value="aa-tRNA-synth_I_CS"/>
</dbReference>
<protein>
    <recommendedName>
        <fullName evidence="8">Tyrosine--tRNA ligase</fullName>
        <ecNumber evidence="8">6.1.1.1</ecNumber>
    </recommendedName>
    <alternativeName>
        <fullName evidence="8">Tyrosyl-tRNA synthetase</fullName>
        <shortName evidence="8">TyrRS</shortName>
    </alternativeName>
</protein>
<dbReference type="SUPFAM" id="SSF52374">
    <property type="entry name" value="Nucleotidylyl transferase"/>
    <property type="match status" value="1"/>
</dbReference>
<dbReference type="Pfam" id="PF00579">
    <property type="entry name" value="tRNA-synt_1b"/>
    <property type="match status" value="1"/>
</dbReference>
<evidence type="ECO:0000259" key="10">
    <source>
        <dbReference type="Pfam" id="PF22421"/>
    </source>
</evidence>
<comment type="similarity">
    <text evidence="8">Belongs to the class-I aminoacyl-tRNA synthetase family. TyrS type 1 subfamily.</text>
</comment>
<dbReference type="GO" id="GO:0005829">
    <property type="term" value="C:cytosol"/>
    <property type="evidence" value="ECO:0007669"/>
    <property type="project" value="TreeGrafter"/>
</dbReference>
<dbReference type="GO" id="GO:0003723">
    <property type="term" value="F:RNA binding"/>
    <property type="evidence" value="ECO:0007669"/>
    <property type="project" value="UniProtKB-KW"/>
</dbReference>
<comment type="caution">
    <text evidence="11">The sequence shown here is derived from an EMBL/GenBank/DDBJ whole genome shotgun (WGS) entry which is preliminary data.</text>
</comment>
<gene>
    <name evidence="8" type="primary">tyrS</name>
    <name evidence="11" type="ORF">E5162_01850</name>
</gene>
<keyword evidence="5 8" id="KW-0648">Protein biosynthesis</keyword>
<dbReference type="NCBIfam" id="TIGR00234">
    <property type="entry name" value="tyrS"/>
    <property type="match status" value="1"/>
</dbReference>
<feature type="binding site" evidence="8">
    <location>
        <position position="41"/>
    </location>
    <ligand>
        <name>L-tyrosine</name>
        <dbReference type="ChEBI" id="CHEBI:58315"/>
    </ligand>
</feature>
<evidence type="ECO:0000256" key="4">
    <source>
        <dbReference type="ARBA" id="ARBA00022884"/>
    </source>
</evidence>
<dbReference type="Gene3D" id="1.10.240.10">
    <property type="entry name" value="Tyrosyl-Transfer RNA Synthetase"/>
    <property type="match status" value="1"/>
</dbReference>
<keyword evidence="1 8" id="KW-0436">Ligase</keyword>
<keyword evidence="12" id="KW-1185">Reference proteome</keyword>
<dbReference type="GO" id="GO:0005524">
    <property type="term" value="F:ATP binding"/>
    <property type="evidence" value="ECO:0007669"/>
    <property type="project" value="UniProtKB-UniRule"/>
</dbReference>
<keyword evidence="3 8" id="KW-0067">ATP-binding</keyword>
<dbReference type="EC" id="6.1.1.1" evidence="8"/>
<comment type="function">
    <text evidence="8">Catalyzes the attachment of tyrosine to tRNA(Tyr) in a two-step reaction: tyrosine is first activated by ATP to form Tyr-AMP and then transferred to the acceptor end of tRNA(Tyr).</text>
</comment>
<organism evidence="11 12">
    <name type="scientific">Marinicauda pacifica</name>
    <dbReference type="NCBI Taxonomy" id="1133559"/>
    <lineage>
        <taxon>Bacteria</taxon>
        <taxon>Pseudomonadati</taxon>
        <taxon>Pseudomonadota</taxon>
        <taxon>Alphaproteobacteria</taxon>
        <taxon>Maricaulales</taxon>
        <taxon>Maricaulaceae</taxon>
        <taxon>Marinicauda</taxon>
    </lineage>
</organism>
<name>A0A4S2HDD1_9PROT</name>
<dbReference type="CDD" id="cd00165">
    <property type="entry name" value="S4"/>
    <property type="match status" value="1"/>
</dbReference>
<evidence type="ECO:0000256" key="1">
    <source>
        <dbReference type="ARBA" id="ARBA00022598"/>
    </source>
</evidence>
<sequence>MTDARTTPLPFLADLEARGLLHQKTAELTDSVLETQRPPLYVGFDPSAPSLHAGNLMPLLGMDRYRQRGGQIIVLLGGATGMIGDPSGKDTERSLQNEEAVQANIASQRAQMESLFARTEGPAPIFVNNGDWWQDMSVVRFLRDVGKHFSVNAMLTKDSVRNRIESREQGISFTEFSYQLLQGYDFVHLYREHGCLMQMGGSDQWGNIVGGVDLLRRMESVQGHALTYPLLTNSEGKKYGKSEKGAVWLDPELTSPYEFYQFWLNTADADAPKFLRWLTDLPLGDIEALEAVEAHLREPQKALARWLTTRVHGASQTALCERASAVIFSGQATDLDAELVDMIASAVPTYQAAAGEALSLIDAMANVGAAASKGEARRLIKQNAVSANGAKLGDETADLSALAGQAGAVVLSVGKAKRFLIRF</sequence>
<proteinExistence type="inferred from homology"/>
<dbReference type="InterPro" id="IPR036986">
    <property type="entry name" value="S4_RNA-bd_sf"/>
</dbReference>
<feature type="short sequence motif" description="'HIGH' region" evidence="8">
    <location>
        <begin position="46"/>
        <end position="55"/>
    </location>
</feature>
<feature type="domain" description="Tyrosine--tRNA ligase SYY-like C-terminal" evidence="10">
    <location>
        <begin position="343"/>
        <end position="420"/>
    </location>
</feature>
<evidence type="ECO:0000313" key="11">
    <source>
        <dbReference type="EMBL" id="TGY94057.1"/>
    </source>
</evidence>
<comment type="subunit">
    <text evidence="8">Homodimer.</text>
</comment>
<feature type="short sequence motif" description="'KMSKS' region" evidence="8">
    <location>
        <begin position="238"/>
        <end position="242"/>
    </location>
</feature>
<feature type="binding site" evidence="8">
    <location>
        <position position="241"/>
    </location>
    <ligand>
        <name>ATP</name>
        <dbReference type="ChEBI" id="CHEBI:30616"/>
    </ligand>
</feature>
<dbReference type="InterPro" id="IPR002307">
    <property type="entry name" value="Tyr-tRNA-ligase"/>
</dbReference>
<keyword evidence="6 8" id="KW-0030">Aminoacyl-tRNA synthetase</keyword>
<dbReference type="GO" id="GO:0004831">
    <property type="term" value="F:tyrosine-tRNA ligase activity"/>
    <property type="evidence" value="ECO:0007669"/>
    <property type="project" value="UniProtKB-UniRule"/>
</dbReference>
<comment type="catalytic activity">
    <reaction evidence="7 8">
        <text>tRNA(Tyr) + L-tyrosine + ATP = L-tyrosyl-tRNA(Tyr) + AMP + diphosphate + H(+)</text>
        <dbReference type="Rhea" id="RHEA:10220"/>
        <dbReference type="Rhea" id="RHEA-COMP:9706"/>
        <dbReference type="Rhea" id="RHEA-COMP:9707"/>
        <dbReference type="ChEBI" id="CHEBI:15378"/>
        <dbReference type="ChEBI" id="CHEBI:30616"/>
        <dbReference type="ChEBI" id="CHEBI:33019"/>
        <dbReference type="ChEBI" id="CHEBI:58315"/>
        <dbReference type="ChEBI" id="CHEBI:78442"/>
        <dbReference type="ChEBI" id="CHEBI:78536"/>
        <dbReference type="ChEBI" id="CHEBI:456215"/>
        <dbReference type="EC" id="6.1.1.1"/>
    </reaction>
</comment>
<comment type="subcellular location">
    <subcellularLocation>
        <location evidence="8">Cytoplasm</location>
    </subcellularLocation>
</comment>
<dbReference type="CDD" id="cd00805">
    <property type="entry name" value="TyrRS_core"/>
    <property type="match status" value="1"/>
</dbReference>
<keyword evidence="8" id="KW-0963">Cytoplasm</keyword>
<keyword evidence="2 8" id="KW-0547">Nucleotide-binding</keyword>
<evidence type="ECO:0000256" key="2">
    <source>
        <dbReference type="ARBA" id="ARBA00022741"/>
    </source>
</evidence>
<dbReference type="Pfam" id="PF22421">
    <property type="entry name" value="SYY_C-terminal"/>
    <property type="match status" value="1"/>
</dbReference>
<evidence type="ECO:0000256" key="5">
    <source>
        <dbReference type="ARBA" id="ARBA00022917"/>
    </source>
</evidence>
<evidence type="ECO:0000256" key="8">
    <source>
        <dbReference type="HAMAP-Rule" id="MF_02006"/>
    </source>
</evidence>
<dbReference type="InterPro" id="IPR024107">
    <property type="entry name" value="Tyr-tRNA-ligase_bac_1"/>
</dbReference>
<evidence type="ECO:0000256" key="3">
    <source>
        <dbReference type="ARBA" id="ARBA00022840"/>
    </source>
</evidence>
<dbReference type="PROSITE" id="PS00178">
    <property type="entry name" value="AA_TRNA_LIGASE_I"/>
    <property type="match status" value="1"/>
</dbReference>
<dbReference type="Gene3D" id="3.10.290.10">
    <property type="entry name" value="RNA-binding S4 domain"/>
    <property type="match status" value="1"/>
</dbReference>
<feature type="binding site" evidence="8">
    <location>
        <position position="178"/>
    </location>
    <ligand>
        <name>L-tyrosine</name>
        <dbReference type="ChEBI" id="CHEBI:58315"/>
    </ligand>
</feature>
<dbReference type="AlphaFoldDB" id="A0A4S2HDD1"/>
<reference evidence="11 12" key="1">
    <citation type="journal article" date="2013" name="Int. J. Syst. Evol. Microbiol.">
        <title>Marinicauda pacifica gen. nov., sp. nov., a prosthecate alphaproteobacterium of the family Hyphomonadaceae isolated from deep seawater.</title>
        <authorList>
            <person name="Zhang X.Y."/>
            <person name="Li G.W."/>
            <person name="Wang C.S."/>
            <person name="Zhang Y.J."/>
            <person name="Xu X.W."/>
            <person name="Li H."/>
            <person name="Liu A."/>
            <person name="Liu C."/>
            <person name="Xie B.B."/>
            <person name="Qin Q.L."/>
            <person name="Xu Z."/>
            <person name="Chen X.L."/>
            <person name="Zhou B.C."/>
            <person name="Zhang Y.Z."/>
        </authorList>
    </citation>
    <scope>NUCLEOTIDE SEQUENCE [LARGE SCALE GENOMIC DNA]</scope>
    <source>
        <strain evidence="11 12">P-1 km-3</strain>
    </source>
</reference>
<dbReference type="InterPro" id="IPR002305">
    <property type="entry name" value="aa-tRNA-synth_Ic"/>
</dbReference>
<dbReference type="PANTHER" id="PTHR11766">
    <property type="entry name" value="TYROSYL-TRNA SYNTHETASE"/>
    <property type="match status" value="1"/>
</dbReference>